<feature type="domain" description="ShKT" evidence="3">
    <location>
        <begin position="592"/>
        <end position="626"/>
    </location>
</feature>
<feature type="disulfide bond" evidence="2">
    <location>
        <begin position="592"/>
        <end position="626"/>
    </location>
</feature>
<feature type="disulfide bond" evidence="2">
    <location>
        <begin position="481"/>
        <end position="515"/>
    </location>
</feature>
<feature type="domain" description="ShKT" evidence="3">
    <location>
        <begin position="636"/>
        <end position="669"/>
    </location>
</feature>
<protein>
    <submittedName>
        <fullName evidence="5">ShKT domain-containing protein</fullName>
    </submittedName>
</protein>
<keyword evidence="1" id="KW-0479">Metal-binding</keyword>
<keyword evidence="2" id="KW-1015">Disulfide bond</keyword>
<dbReference type="Pfam" id="PF01549">
    <property type="entry name" value="ShK"/>
    <property type="match status" value="4"/>
</dbReference>
<organism evidence="4 5">
    <name type="scientific">Parascaris univalens</name>
    <name type="common">Nematode worm</name>
    <dbReference type="NCBI Taxonomy" id="6257"/>
    <lineage>
        <taxon>Eukaryota</taxon>
        <taxon>Metazoa</taxon>
        <taxon>Ecdysozoa</taxon>
        <taxon>Nematoda</taxon>
        <taxon>Chromadorea</taxon>
        <taxon>Rhabditida</taxon>
        <taxon>Spirurina</taxon>
        <taxon>Ascaridomorpha</taxon>
        <taxon>Ascaridoidea</taxon>
        <taxon>Ascarididae</taxon>
        <taxon>Parascaris</taxon>
    </lineage>
</organism>
<comment type="caution">
    <text evidence="2">Lacks conserved residue(s) required for the propagation of feature annotation.</text>
</comment>
<evidence type="ECO:0000256" key="1">
    <source>
        <dbReference type="ARBA" id="ARBA00022723"/>
    </source>
</evidence>
<dbReference type="PRINTS" id="PR00092">
    <property type="entry name" value="TYROSINASE"/>
</dbReference>
<feature type="domain" description="ShKT" evidence="3">
    <location>
        <begin position="481"/>
        <end position="515"/>
    </location>
</feature>
<proteinExistence type="predicted"/>
<dbReference type="WBParaSite" id="PgR092_g024_t01">
    <property type="protein sequence ID" value="PgR092_g024_t01"/>
    <property type="gene ID" value="PgR092_g024"/>
</dbReference>
<dbReference type="GO" id="GO:0016491">
    <property type="term" value="F:oxidoreductase activity"/>
    <property type="evidence" value="ECO:0007669"/>
    <property type="project" value="InterPro"/>
</dbReference>
<dbReference type="PROSITE" id="PS00497">
    <property type="entry name" value="TYROSINASE_1"/>
    <property type="match status" value="1"/>
</dbReference>
<evidence type="ECO:0000259" key="3">
    <source>
        <dbReference type="PROSITE" id="PS51670"/>
    </source>
</evidence>
<dbReference type="InterPro" id="IPR008922">
    <property type="entry name" value="Di-copper_centre_dom_sf"/>
</dbReference>
<dbReference type="GO" id="GO:0046872">
    <property type="term" value="F:metal ion binding"/>
    <property type="evidence" value="ECO:0007669"/>
    <property type="project" value="UniProtKB-KW"/>
</dbReference>
<dbReference type="SUPFAM" id="SSF48056">
    <property type="entry name" value="Di-copper centre-containing domain"/>
    <property type="match status" value="1"/>
</dbReference>
<dbReference type="PROSITE" id="PS51670">
    <property type="entry name" value="SHKT"/>
    <property type="match status" value="4"/>
</dbReference>
<dbReference type="PANTHER" id="PTHR11474:SF21">
    <property type="entry name" value="SHKT DOMAIN-CONTAINING PROTEIN"/>
    <property type="match status" value="1"/>
</dbReference>
<dbReference type="Proteomes" id="UP000887569">
    <property type="component" value="Unplaced"/>
</dbReference>
<dbReference type="AlphaFoldDB" id="A0A915C6W5"/>
<dbReference type="PROSITE" id="PS00498">
    <property type="entry name" value="TYROSINASE_2"/>
    <property type="match status" value="1"/>
</dbReference>
<accession>A0A915C6W5</accession>
<sequence>LLSHPTTTPSFTEEMGNLLVGVAVFSMIAELNALSRCVNAPTQAKRIFCEQLHRWDAGARALPPVAAAPPLPPAVEVSETRLIAGGFAPIAATPYQCRDLVCLCSYLRGKWQSSWNTCTLPNGQQLMKALRREYRTLNNEERQRLHTAFRAIKESGEYDKLATVYSQHGKSGGAHSGPAFLPWHREFLKRLEIALRLADAEVSLPYWDSTLDSLLADPRDSILWTDELMGSTDENGTVQGDFSNWKVPQGRRMLRREVGTQGSPLTKHDIDYIMSMTSADDILAFTAPRQGCYYRTDYNALEYAQGGVQVFVGGDMLDIATAANDPVFYLHHAFVDLLWEQWRQQRQTKHERQNSYPPDMQLCSSGSHFGSAFMRPFEPLRNIDGLSSSYTDFLYDYAPRPSCEDGPSCGSKYLFCDHSRLPARCVSKVKPGGNCTGFHRGEDVCYRGRCVDGTCVADSITFPSTRSPVSTNRIIPVLNSCYNEHECCSTWAARGECTRNKSYMNLWCKASCHICRPTFNIALECADFHRKCIQWSRSGECSKNPLWMAENCRKSCARCAATRAQICNGEKQPPTTPSPPPAYLKKCASPGCYNENICCPLWGLQGQCTTNATYMSCYCRVSCGLCIPKDYFYGTCKNYHRRCQEWASRGECEKSAWMLENCRESCGSCFTQTQLKPKCRIGSGKLVVTRKAKQLFLPTVDEIPIGAA</sequence>
<reference evidence="5" key="1">
    <citation type="submission" date="2022-11" db="UniProtKB">
        <authorList>
            <consortium name="WormBaseParasite"/>
        </authorList>
    </citation>
    <scope>IDENTIFICATION</scope>
</reference>
<feature type="domain" description="ShKT" evidence="3">
    <location>
        <begin position="525"/>
        <end position="559"/>
    </location>
</feature>
<dbReference type="Gene3D" id="1.10.1280.10">
    <property type="entry name" value="Di-copper center containing domain from catechol oxidase"/>
    <property type="match status" value="1"/>
</dbReference>
<evidence type="ECO:0000256" key="2">
    <source>
        <dbReference type="PROSITE-ProRule" id="PRU01005"/>
    </source>
</evidence>
<name>A0A915C6W5_PARUN</name>
<evidence type="ECO:0000313" key="5">
    <source>
        <dbReference type="WBParaSite" id="PgR092_g024_t01"/>
    </source>
</evidence>
<dbReference type="InterPro" id="IPR003582">
    <property type="entry name" value="ShKT_dom"/>
</dbReference>
<keyword evidence="4" id="KW-1185">Reference proteome</keyword>
<dbReference type="InterPro" id="IPR050316">
    <property type="entry name" value="Tyrosinase/Hemocyanin"/>
</dbReference>
<dbReference type="InterPro" id="IPR002227">
    <property type="entry name" value="Tyrosinase_Cu-bd"/>
</dbReference>
<evidence type="ECO:0000313" key="4">
    <source>
        <dbReference type="Proteomes" id="UP000887569"/>
    </source>
</evidence>
<feature type="disulfide bond" evidence="2">
    <location>
        <begin position="525"/>
        <end position="559"/>
    </location>
</feature>
<dbReference type="Pfam" id="PF00264">
    <property type="entry name" value="Tyrosinase"/>
    <property type="match status" value="1"/>
</dbReference>
<dbReference type="SMART" id="SM00254">
    <property type="entry name" value="ShKT"/>
    <property type="match status" value="4"/>
</dbReference>
<dbReference type="PANTHER" id="PTHR11474">
    <property type="entry name" value="TYROSINASE FAMILY MEMBER"/>
    <property type="match status" value="1"/>
</dbReference>